<protein>
    <submittedName>
        <fullName evidence="1">Uncharacterized protein</fullName>
    </submittedName>
</protein>
<reference evidence="1 2" key="1">
    <citation type="journal article" date="2022" name="Hortic Res">
        <title>A haplotype resolved chromosomal level avocado genome allows analysis of novel avocado genes.</title>
        <authorList>
            <person name="Nath O."/>
            <person name="Fletcher S.J."/>
            <person name="Hayward A."/>
            <person name="Shaw L.M."/>
            <person name="Masouleh A.K."/>
            <person name="Furtado A."/>
            <person name="Henry R.J."/>
            <person name="Mitter N."/>
        </authorList>
    </citation>
    <scope>NUCLEOTIDE SEQUENCE [LARGE SCALE GENOMIC DNA]</scope>
    <source>
        <strain evidence="2">cv. Hass</strain>
    </source>
</reference>
<gene>
    <name evidence="1" type="ORF">MRB53_033752</name>
</gene>
<keyword evidence="2" id="KW-1185">Reference proteome</keyword>
<name>A0ACC2KVW8_PERAE</name>
<sequence length="84" mass="9330">MISTAMKCREQLVSESYEVEALSAVTATRFAEDLGLRHIILKGDCSKVIQALQITSTDLSPIGHLIEEVNDRLRSFQNAKISHT</sequence>
<evidence type="ECO:0000313" key="2">
    <source>
        <dbReference type="Proteomes" id="UP001234297"/>
    </source>
</evidence>
<proteinExistence type="predicted"/>
<organism evidence="1 2">
    <name type="scientific">Persea americana</name>
    <name type="common">Avocado</name>
    <dbReference type="NCBI Taxonomy" id="3435"/>
    <lineage>
        <taxon>Eukaryota</taxon>
        <taxon>Viridiplantae</taxon>
        <taxon>Streptophyta</taxon>
        <taxon>Embryophyta</taxon>
        <taxon>Tracheophyta</taxon>
        <taxon>Spermatophyta</taxon>
        <taxon>Magnoliopsida</taxon>
        <taxon>Magnoliidae</taxon>
        <taxon>Laurales</taxon>
        <taxon>Lauraceae</taxon>
        <taxon>Persea</taxon>
    </lineage>
</organism>
<evidence type="ECO:0000313" key="1">
    <source>
        <dbReference type="EMBL" id="KAJ8625222.1"/>
    </source>
</evidence>
<accession>A0ACC2KVW8</accession>
<dbReference type="Proteomes" id="UP001234297">
    <property type="component" value="Chromosome 11"/>
</dbReference>
<comment type="caution">
    <text evidence="1">The sequence shown here is derived from an EMBL/GenBank/DDBJ whole genome shotgun (WGS) entry which is preliminary data.</text>
</comment>
<dbReference type="EMBL" id="CM056819">
    <property type="protein sequence ID" value="KAJ8625222.1"/>
    <property type="molecule type" value="Genomic_DNA"/>
</dbReference>